<protein>
    <submittedName>
        <fullName evidence="1">Uncharacterized protein</fullName>
    </submittedName>
</protein>
<dbReference type="AlphaFoldDB" id="A0A088RZ05"/>
<dbReference type="EMBL" id="CP009402">
    <property type="protein sequence ID" value="AIO01388.1"/>
    <property type="molecule type" value="Genomic_DNA"/>
</dbReference>
<proteinExistence type="predicted"/>
<dbReference type="GeneID" id="22578248"/>
<dbReference type="RefSeq" id="XP_010702188.1">
    <property type="nucleotide sequence ID" value="XM_010703886.1"/>
</dbReference>
<dbReference type="VEuPathDB" id="TriTrypDB:LPMP_330950"/>
<sequence>MYLAVFHEFAHPEVLEKVKSEGICDVDVAPEPNKLAVSEEEQQVVRCNAKLITVKHNITGIRDAFDGMTEGELEKNDNQVDQKLQQLVALGFQVVERHPKTSAGRPMLDRVILSYPV</sequence>
<gene>
    <name evidence="1" type="ORF">LPMP_330950</name>
</gene>
<reference evidence="1 2" key="1">
    <citation type="journal article" date="2015" name="Sci. Rep.">
        <title>The genome of Leishmania panamensis: insights into genomics of the L. (Viannia) subgenus.</title>
        <authorList>
            <person name="Llanes A."/>
            <person name="Restrepo C.M."/>
            <person name="Vecchio G.D."/>
            <person name="Anguizola F.J."/>
            <person name="Lleonart R."/>
        </authorList>
    </citation>
    <scope>NUCLEOTIDE SEQUENCE [LARGE SCALE GENOMIC DNA]</scope>
    <source>
        <strain evidence="1 2">MHOM/PA/94/PSC-1</strain>
    </source>
</reference>
<keyword evidence="2" id="KW-1185">Reference proteome</keyword>
<dbReference type="eggNOG" id="ENOG502S715">
    <property type="taxonomic scope" value="Eukaryota"/>
</dbReference>
<organism evidence="1 2">
    <name type="scientific">Leishmania panamensis</name>
    <dbReference type="NCBI Taxonomy" id="5679"/>
    <lineage>
        <taxon>Eukaryota</taxon>
        <taxon>Discoba</taxon>
        <taxon>Euglenozoa</taxon>
        <taxon>Kinetoplastea</taxon>
        <taxon>Metakinetoplastina</taxon>
        <taxon>Trypanosomatida</taxon>
        <taxon>Trypanosomatidae</taxon>
        <taxon>Leishmaniinae</taxon>
        <taxon>Leishmania</taxon>
        <taxon>Leishmania guyanensis species complex</taxon>
    </lineage>
</organism>
<name>A0A088RZ05_LEIPA</name>
<dbReference type="Proteomes" id="UP000063063">
    <property type="component" value="Chromosome 33"/>
</dbReference>
<dbReference type="VEuPathDB" id="TriTrypDB:LPAL13_330014100"/>
<evidence type="ECO:0000313" key="2">
    <source>
        <dbReference type="Proteomes" id="UP000063063"/>
    </source>
</evidence>
<evidence type="ECO:0000313" key="1">
    <source>
        <dbReference type="EMBL" id="AIO01388.1"/>
    </source>
</evidence>
<dbReference type="KEGG" id="lpan:LPMP_330950"/>
<dbReference type="OrthoDB" id="268920at2759"/>
<accession>A0A088RZ05</accession>